<dbReference type="InterPro" id="IPR032640">
    <property type="entry name" value="AMPK1_CBM"/>
</dbReference>
<protein>
    <submittedName>
        <fullName evidence="3">Early set domain containing protein</fullName>
    </submittedName>
</protein>
<dbReference type="Gene3D" id="2.60.40.10">
    <property type="entry name" value="Immunoglobulins"/>
    <property type="match status" value="1"/>
</dbReference>
<sequence length="96" mass="10894">MAKTAGSKKKRVTFTYKGVPGSDVFVTGSFNEWDPKQKKLKDKKKDGVYSLAVNLPRERHQYKFIVDGEWINDPECTMYEEDGFGGLNSVVDLTDI</sequence>
<dbReference type="PANTHER" id="PTHR10343">
    <property type="entry name" value="5'-AMP-ACTIVATED PROTEIN KINASE , BETA SUBUNIT"/>
    <property type="match status" value="1"/>
</dbReference>
<keyword evidence="4" id="KW-1185">Reference proteome</keyword>
<gene>
    <name evidence="3" type="ORF">CALK_2197</name>
</gene>
<dbReference type="AlphaFoldDB" id="U7D4T2"/>
<feature type="domain" description="AMP-activated protein kinase glycogen-binding" evidence="2">
    <location>
        <begin position="12"/>
        <end position="94"/>
    </location>
</feature>
<evidence type="ECO:0000259" key="2">
    <source>
        <dbReference type="Pfam" id="PF16561"/>
    </source>
</evidence>
<evidence type="ECO:0000313" key="4">
    <source>
        <dbReference type="Proteomes" id="UP000017148"/>
    </source>
</evidence>
<dbReference type="PANTHER" id="PTHR10343:SF84">
    <property type="entry name" value="5'-AMP-ACTIVATED PROTEIN KINASE SUBUNIT BETA-1"/>
    <property type="match status" value="1"/>
</dbReference>
<accession>U7D4T2</accession>
<dbReference type="InterPro" id="IPR014756">
    <property type="entry name" value="Ig_E-set"/>
</dbReference>
<comment type="similarity">
    <text evidence="1">Belongs to the 5'-AMP-activated protein kinase beta subunit family.</text>
</comment>
<reference evidence="3 4" key="1">
    <citation type="journal article" date="2013" name="Environ. Microbiol.">
        <title>Genome analysis of Chitinivibrio alkaliphilus gen. nov., sp. nov., a novel extremely haloalkaliphilic anaerobic chitinolytic bacterium from the candidate phylum Termite Group 3.</title>
        <authorList>
            <person name="Sorokin D.Y."/>
            <person name="Gumerov V.M."/>
            <person name="Rakitin A.L."/>
            <person name="Beletsky A.V."/>
            <person name="Damste J.S."/>
            <person name="Muyzer G."/>
            <person name="Mardanov A.V."/>
            <person name="Ravin N.V."/>
        </authorList>
    </citation>
    <scope>NUCLEOTIDE SEQUENCE [LARGE SCALE GENOMIC DNA]</scope>
    <source>
        <strain evidence="3 4">ACht1</strain>
    </source>
</reference>
<dbReference type="EMBL" id="ASJR01000025">
    <property type="protein sequence ID" value="ERP30948.1"/>
    <property type="molecule type" value="Genomic_DNA"/>
</dbReference>
<dbReference type="STRING" id="1313304.CALK_2197"/>
<comment type="caution">
    <text evidence="3">The sequence shown here is derived from an EMBL/GenBank/DDBJ whole genome shotgun (WGS) entry which is preliminary data.</text>
</comment>
<dbReference type="CDD" id="cd02859">
    <property type="entry name" value="E_set_AMPKbeta_like_N"/>
    <property type="match status" value="1"/>
</dbReference>
<dbReference type="RefSeq" id="WP_022637573.1">
    <property type="nucleotide sequence ID" value="NZ_ASJR01000025.1"/>
</dbReference>
<dbReference type="OrthoDB" id="9811945at2"/>
<dbReference type="InterPro" id="IPR013783">
    <property type="entry name" value="Ig-like_fold"/>
</dbReference>
<dbReference type="eggNOG" id="COG0711">
    <property type="taxonomic scope" value="Bacteria"/>
</dbReference>
<dbReference type="SUPFAM" id="SSF81296">
    <property type="entry name" value="E set domains"/>
    <property type="match status" value="1"/>
</dbReference>
<name>U7D4T2_9BACT</name>
<dbReference type="Pfam" id="PF16561">
    <property type="entry name" value="AMPK1_CBM"/>
    <property type="match status" value="1"/>
</dbReference>
<evidence type="ECO:0000313" key="3">
    <source>
        <dbReference type="EMBL" id="ERP30948.1"/>
    </source>
</evidence>
<dbReference type="Proteomes" id="UP000017148">
    <property type="component" value="Unassembled WGS sequence"/>
</dbReference>
<dbReference type="InterPro" id="IPR050827">
    <property type="entry name" value="CRP1_MDG1_kinase"/>
</dbReference>
<organism evidence="3 4">
    <name type="scientific">Chitinivibrio alkaliphilus ACht1</name>
    <dbReference type="NCBI Taxonomy" id="1313304"/>
    <lineage>
        <taxon>Bacteria</taxon>
        <taxon>Pseudomonadati</taxon>
        <taxon>Fibrobacterota</taxon>
        <taxon>Chitinivibrionia</taxon>
        <taxon>Chitinivibrionales</taxon>
        <taxon>Chitinivibrionaceae</taxon>
        <taxon>Chitinivibrio</taxon>
    </lineage>
</organism>
<proteinExistence type="inferred from homology"/>
<evidence type="ECO:0000256" key="1">
    <source>
        <dbReference type="ARBA" id="ARBA00010926"/>
    </source>
</evidence>